<organism evidence="2 3">
    <name type="scientific">Nocardia higoensis</name>
    <dbReference type="NCBI Taxonomy" id="228599"/>
    <lineage>
        <taxon>Bacteria</taxon>
        <taxon>Bacillati</taxon>
        <taxon>Actinomycetota</taxon>
        <taxon>Actinomycetes</taxon>
        <taxon>Mycobacteriales</taxon>
        <taxon>Nocardiaceae</taxon>
        <taxon>Nocardia</taxon>
    </lineage>
</organism>
<evidence type="ECO:0000313" key="3">
    <source>
        <dbReference type="Proteomes" id="UP000707731"/>
    </source>
</evidence>
<dbReference type="RefSeq" id="WP_195000831.1">
    <property type="nucleotide sequence ID" value="NZ_JADLQN010000001.1"/>
</dbReference>
<dbReference type="PANTHER" id="PTHR43798:SF33">
    <property type="entry name" value="HYDROLASE, PUTATIVE (AFU_ORTHOLOGUE AFUA_2G14860)-RELATED"/>
    <property type="match status" value="1"/>
</dbReference>
<dbReference type="InterPro" id="IPR050266">
    <property type="entry name" value="AB_hydrolase_sf"/>
</dbReference>
<evidence type="ECO:0000259" key="1">
    <source>
        <dbReference type="Pfam" id="PF12697"/>
    </source>
</evidence>
<evidence type="ECO:0000313" key="2">
    <source>
        <dbReference type="EMBL" id="MBF6354004.1"/>
    </source>
</evidence>
<reference evidence="2 3" key="1">
    <citation type="submission" date="2020-10" db="EMBL/GenBank/DDBJ databases">
        <title>Identification of Nocardia species via Next-generation sequencing and recognition of intraspecies genetic diversity.</title>
        <authorList>
            <person name="Li P."/>
            <person name="Li P."/>
            <person name="Lu B."/>
        </authorList>
    </citation>
    <scope>NUCLEOTIDE SEQUENCE [LARGE SCALE GENOMIC DNA]</scope>
    <source>
        <strain evidence="2 3">BJ06-0143</strain>
    </source>
</reference>
<keyword evidence="2" id="KW-0378">Hydrolase</keyword>
<feature type="domain" description="AB hydrolase-1" evidence="1">
    <location>
        <begin position="56"/>
        <end position="277"/>
    </location>
</feature>
<sequence>MAGIGRFRNDAARERYMRAYEALAASWSVPRQTVDVPTSFGTTHVHRWGSGSRTPIVLLHPIGGSGLYWRDVAAQFGSDRVVYAPDTIGTAGRSVQTAPVRREADFAVWLNEVLDGLGVERVHVVGYSHGAWHAGAVALHDASRLDSVTLIEPGGVFVKPSWRVLMKMLSFGMRGKSEENMRRIAEWLTPGVTLDDLETAYAKEALSYRMKIGWARLLTDAEIRSISVPTLVIFAAETIVTDPGAAVRRLAEHLPQAETEIYPGVGHGLLNQIPEKVTRRVLEFVRRHDRIMSSSLE</sequence>
<dbReference type="SUPFAM" id="SSF53474">
    <property type="entry name" value="alpha/beta-Hydrolases"/>
    <property type="match status" value="1"/>
</dbReference>
<proteinExistence type="predicted"/>
<keyword evidence="3" id="KW-1185">Reference proteome</keyword>
<dbReference type="GO" id="GO:0016787">
    <property type="term" value="F:hydrolase activity"/>
    <property type="evidence" value="ECO:0007669"/>
    <property type="project" value="UniProtKB-KW"/>
</dbReference>
<dbReference type="PANTHER" id="PTHR43798">
    <property type="entry name" value="MONOACYLGLYCEROL LIPASE"/>
    <property type="match status" value="1"/>
</dbReference>
<comment type="caution">
    <text evidence="2">The sequence shown here is derived from an EMBL/GenBank/DDBJ whole genome shotgun (WGS) entry which is preliminary data.</text>
</comment>
<dbReference type="InterPro" id="IPR000073">
    <property type="entry name" value="AB_hydrolase_1"/>
</dbReference>
<protein>
    <submittedName>
        <fullName evidence="2">Alpha/beta fold hydrolase</fullName>
    </submittedName>
</protein>
<dbReference type="InterPro" id="IPR029058">
    <property type="entry name" value="AB_hydrolase_fold"/>
</dbReference>
<dbReference type="Gene3D" id="3.40.50.1820">
    <property type="entry name" value="alpha/beta hydrolase"/>
    <property type="match status" value="1"/>
</dbReference>
<dbReference type="Pfam" id="PF12697">
    <property type="entry name" value="Abhydrolase_6"/>
    <property type="match status" value="1"/>
</dbReference>
<name>A0ABS0D6A4_9NOCA</name>
<dbReference type="EMBL" id="JADLQN010000001">
    <property type="protein sequence ID" value="MBF6354004.1"/>
    <property type="molecule type" value="Genomic_DNA"/>
</dbReference>
<dbReference type="Proteomes" id="UP000707731">
    <property type="component" value="Unassembled WGS sequence"/>
</dbReference>
<accession>A0ABS0D6A4</accession>
<gene>
    <name evidence="2" type="ORF">IU449_05470</name>
</gene>